<keyword evidence="6" id="KW-0969">Cilium</keyword>
<keyword evidence="4" id="KW-0975">Bacterial flagellum</keyword>
<dbReference type="NCBIfam" id="TIGR02550">
    <property type="entry name" value="flagell_flgL"/>
    <property type="match status" value="1"/>
</dbReference>
<dbReference type="PANTHER" id="PTHR42792">
    <property type="entry name" value="FLAGELLIN"/>
    <property type="match status" value="1"/>
</dbReference>
<keyword evidence="6" id="KW-0966">Cell projection</keyword>
<dbReference type="InterPro" id="IPR001492">
    <property type="entry name" value="Flagellin"/>
</dbReference>
<evidence type="ECO:0000259" key="5">
    <source>
        <dbReference type="Pfam" id="PF00669"/>
    </source>
</evidence>
<evidence type="ECO:0000256" key="1">
    <source>
        <dbReference type="ARBA" id="ARBA00004365"/>
    </source>
</evidence>
<dbReference type="RefSeq" id="WP_347308685.1">
    <property type="nucleotide sequence ID" value="NZ_JBAJEX010000008.1"/>
</dbReference>
<proteinExistence type="inferred from homology"/>
<dbReference type="SUPFAM" id="SSF64518">
    <property type="entry name" value="Phase 1 flagellin"/>
    <property type="match status" value="1"/>
</dbReference>
<name>A0ABV0EFZ7_9BURK</name>
<dbReference type="Proteomes" id="UP001482231">
    <property type="component" value="Unassembled WGS sequence"/>
</dbReference>
<dbReference type="Pfam" id="PF00669">
    <property type="entry name" value="Flagellin_N"/>
    <property type="match status" value="1"/>
</dbReference>
<gene>
    <name evidence="6" type="primary">flgL</name>
    <name evidence="6" type="ORF">V6E02_10170</name>
</gene>
<keyword evidence="6" id="KW-0282">Flagellum</keyword>
<dbReference type="Gene3D" id="1.20.1330.10">
    <property type="entry name" value="f41 fragment of flagellin, N-terminal domain"/>
    <property type="match status" value="1"/>
</dbReference>
<protein>
    <submittedName>
        <fullName evidence="6">Flagellar hook-associated protein FlgL</fullName>
    </submittedName>
</protein>
<feature type="domain" description="Flagellin N-terminal" evidence="5">
    <location>
        <begin position="14"/>
        <end position="140"/>
    </location>
</feature>
<keyword evidence="7" id="KW-1185">Reference proteome</keyword>
<comment type="caution">
    <text evidence="6">The sequence shown here is derived from an EMBL/GenBank/DDBJ whole genome shotgun (WGS) entry which is preliminary data.</text>
</comment>
<evidence type="ECO:0000256" key="2">
    <source>
        <dbReference type="ARBA" id="ARBA00004613"/>
    </source>
</evidence>
<dbReference type="PANTHER" id="PTHR42792:SF1">
    <property type="entry name" value="FLAGELLAR HOOK-ASSOCIATED PROTEIN 3"/>
    <property type="match status" value="1"/>
</dbReference>
<comment type="similarity">
    <text evidence="3">Belongs to the bacterial flagellin family.</text>
</comment>
<evidence type="ECO:0000313" key="7">
    <source>
        <dbReference type="Proteomes" id="UP001482231"/>
    </source>
</evidence>
<dbReference type="InterPro" id="IPR013384">
    <property type="entry name" value="Flagell_FlgL"/>
</dbReference>
<evidence type="ECO:0000313" key="6">
    <source>
        <dbReference type="EMBL" id="MEO1767575.1"/>
    </source>
</evidence>
<evidence type="ECO:0000256" key="4">
    <source>
        <dbReference type="ARBA" id="ARBA00023143"/>
    </source>
</evidence>
<organism evidence="6 7">
    <name type="scientific">Thiobacter aerophilum</name>
    <dbReference type="NCBI Taxonomy" id="3121275"/>
    <lineage>
        <taxon>Bacteria</taxon>
        <taxon>Pseudomonadati</taxon>
        <taxon>Pseudomonadota</taxon>
        <taxon>Betaproteobacteria</taxon>
        <taxon>Burkholderiales</taxon>
        <taxon>Thiobacteraceae</taxon>
        <taxon>Thiobacter</taxon>
    </lineage>
</organism>
<reference evidence="6 7" key="1">
    <citation type="submission" date="2024-02" db="EMBL/GenBank/DDBJ databases">
        <title>New thermophilic sulfur-oxidizing bacteria from a hot springs of the Uzon caldera (Kamchatka, Russia).</title>
        <authorList>
            <person name="Dukat A.M."/>
            <person name="Elcheninov A.G."/>
            <person name="Frolov E.N."/>
        </authorList>
    </citation>
    <scope>NUCLEOTIDE SEQUENCE [LARGE SCALE GENOMIC DNA]</scope>
    <source>
        <strain evidence="6 7">AK1</strain>
    </source>
</reference>
<evidence type="ECO:0000256" key="3">
    <source>
        <dbReference type="ARBA" id="ARBA00005709"/>
    </source>
</evidence>
<accession>A0ABV0EFZ7</accession>
<dbReference type="InterPro" id="IPR001029">
    <property type="entry name" value="Flagellin_N"/>
</dbReference>
<comment type="subcellular location">
    <subcellularLocation>
        <location evidence="1">Bacterial flagellum</location>
    </subcellularLocation>
    <subcellularLocation>
        <location evidence="2">Secreted</location>
    </subcellularLocation>
</comment>
<sequence length="301" mass="32203">MRISSPMIYELGVSAIQNRTSELVKFQQQLAAGRRLLAPSDDPVASAQTLEIAQSLSVTQQYQANITRAHQALSLEDTVLGQIARVIQDAKVTAINSGNPTLSPANLRALAAELKGRYQELLGLANSQDGQGQYLFAGYQSQVRPFTQTSGAGVYAGDQGIRSVQIAASRRIAINDTGQDVFRPGVAGQDVFATLDTLINQLDTGSITGAQLSAALSSLDNALNNVLRVRASVGARLRELDATDGTHGDSVLQYQTTLSELTDLDYAKAITDLTRTQTALEAAQKSFVSISQLSLFNYIGR</sequence>
<dbReference type="EMBL" id="JBAJEX010000008">
    <property type="protein sequence ID" value="MEO1767575.1"/>
    <property type="molecule type" value="Genomic_DNA"/>
</dbReference>